<evidence type="ECO:0000256" key="1">
    <source>
        <dbReference type="SAM" id="MobiDB-lite"/>
    </source>
</evidence>
<dbReference type="Pfam" id="PF07514">
    <property type="entry name" value="TraI_2"/>
    <property type="match status" value="1"/>
</dbReference>
<feature type="region of interest" description="Disordered" evidence="1">
    <location>
        <begin position="996"/>
        <end position="1030"/>
    </location>
</feature>
<evidence type="ECO:0000313" key="4">
    <source>
        <dbReference type="Proteomes" id="UP000029553"/>
    </source>
</evidence>
<feature type="region of interest" description="Disordered" evidence="1">
    <location>
        <begin position="541"/>
        <end position="578"/>
    </location>
</feature>
<dbReference type="Proteomes" id="UP000029553">
    <property type="component" value="Unassembled WGS sequence"/>
</dbReference>
<reference evidence="3 4" key="1">
    <citation type="submission" date="2013-09" db="EMBL/GenBank/DDBJ databases">
        <title>High correlation between genotypes and phenotypes of environmental bacteria Comamonas testosteroni strains.</title>
        <authorList>
            <person name="Liu L."/>
            <person name="Zhu W."/>
            <person name="Xia X."/>
            <person name="Xu B."/>
            <person name="Luo M."/>
            <person name="Wang G."/>
        </authorList>
    </citation>
    <scope>NUCLEOTIDE SEQUENCE [LARGE SCALE GENOMIC DNA]</scope>
    <source>
        <strain evidence="3 4">JL40</strain>
    </source>
</reference>
<feature type="region of interest" description="Disordered" evidence="1">
    <location>
        <begin position="939"/>
        <end position="967"/>
    </location>
</feature>
<accession>A0A096FKH5</accession>
<gene>
    <name evidence="3" type="ORF">P353_08370</name>
</gene>
<feature type="compositionally biased region" description="Low complexity" evidence="1">
    <location>
        <begin position="682"/>
        <end position="702"/>
    </location>
</feature>
<feature type="domain" description="Uncharacterised" evidence="2">
    <location>
        <begin position="21"/>
        <end position="326"/>
    </location>
</feature>
<feature type="compositionally biased region" description="Basic and acidic residues" evidence="1">
    <location>
        <begin position="646"/>
        <end position="657"/>
    </location>
</feature>
<name>A0A096FKH5_COMTE</name>
<organism evidence="3 4">
    <name type="scientific">Comamonas testosteroni</name>
    <name type="common">Pseudomonas testosteroni</name>
    <dbReference type="NCBI Taxonomy" id="285"/>
    <lineage>
        <taxon>Bacteria</taxon>
        <taxon>Pseudomonadati</taxon>
        <taxon>Pseudomonadota</taxon>
        <taxon>Betaproteobacteria</taxon>
        <taxon>Burkholderiales</taxon>
        <taxon>Comamonadaceae</taxon>
        <taxon>Comamonas</taxon>
    </lineage>
</organism>
<protein>
    <recommendedName>
        <fullName evidence="2">Uncharacterized domain-containing protein</fullName>
    </recommendedName>
</protein>
<comment type="caution">
    <text evidence="3">The sequence shown here is derived from an EMBL/GenBank/DDBJ whole genome shotgun (WGS) entry which is preliminary data.</text>
</comment>
<feature type="compositionally biased region" description="Basic and acidic residues" evidence="1">
    <location>
        <begin position="944"/>
        <end position="954"/>
    </location>
</feature>
<feature type="region of interest" description="Disordered" evidence="1">
    <location>
        <begin position="618"/>
        <end position="722"/>
    </location>
</feature>
<feature type="compositionally biased region" description="Basic and acidic residues" evidence="1">
    <location>
        <begin position="414"/>
        <end position="423"/>
    </location>
</feature>
<feature type="compositionally biased region" description="Low complexity" evidence="1">
    <location>
        <begin position="426"/>
        <end position="446"/>
    </location>
</feature>
<proteinExistence type="predicted"/>
<evidence type="ECO:0000313" key="3">
    <source>
        <dbReference type="EMBL" id="KGH30866.1"/>
    </source>
</evidence>
<evidence type="ECO:0000259" key="2">
    <source>
        <dbReference type="Pfam" id="PF07514"/>
    </source>
</evidence>
<sequence>MDIDEEDIPRYPPFAKGMPVAPVDRVMATQAELVERIRMALGFKKEDFHRLVVPVIERYASFVHLLPASEAHHHRGAGGLFRHGLEVAFWSAQASEGVIFSTEGTPRERRDNEPRWRLASCFSGLLHDVGKPLSDVSITDRNGKIVWNPYGDSLYEWARKNNVDRYFIRWRDKRHKRHESFSLLTVDRILPDQTRGFLSESGPKIMEAMLEAISGTGVNQPVTKLMLMADRESVARDLKQSRLNVDEFSYGVPVERYVFDAIRRLVKQGTWKVNELGAKVWHLKQGVFIVWKPAQDITDLVEKDKIPGVPRDADTLADILVERGFAVSNIVSENGNMATYRYWEVMPDLVKAQGLEKPLLMLRLESPDLVFTTEPPPAVEGVVTGEAAAEEVALNVQLTDLNAPDVAPGSSTENDWKDMRFPPDESAQSAAATTAPAPAQIPIQTAGQTAAHTSSSAPVAQSTGANVSAQGAPAVQPPSESNSNMLALIPGLIQSPSVAGVDEDGIGVSAEVLKAEQDAMSALAGIGLMGLDMFAPVPSPMPAAAAQHKPDPLPTPPNSSVAESPAPPKTEHDHVSSVEVSPMQMLAQATGSKPDVDAPATVGPANDFLAVLTANYPSATESHTPSSMPQSAGQATGKSATKIKANRADRPKPEAAKGGRPAAALGTEEQSKGSGKAGVHKAAMPPYAHPPAAVHAAARPPAVESATAPDSMPETSHVLPPPSEYNPLQELIDLNIGLGFDPLPEHMRLANDVVEPVLSEEPISTQSEPGAGPVDLSGGLAEVLAQYGSQVQALIMAAVMPVLLRDMTLGEVLFMHGQQAAIYYPEGARKIGGDASEVIKILAQQQAISINPATPGRYVWDFDGYMGIVLCEPISEAIRVALAQAGEQEEAGICQLAMMAPVQFIEVTPSEPTPMDKLRGAALAEAVLNTGFKMPVRQKRTKTALRDVKPKGRGADPGLGIAEAAAPRQSPLFIPAHEKRTESQPPVALAIEHEISKVSSSPSAGAEERADSQARPKGKKDKQNAAKPDTGEVIEVRVDPIERAFQRLIEMIKAGNGPWLASAPIREGEKLLVDKRTLQLMTNDLIGVELMTVHFKMSSFGFKVRENQLIYSEK</sequence>
<feature type="compositionally biased region" description="Polar residues" evidence="1">
    <location>
        <begin position="618"/>
        <end position="639"/>
    </location>
</feature>
<dbReference type="NCBIfam" id="NF041494">
    <property type="entry name" value="MobH"/>
    <property type="match status" value="1"/>
</dbReference>
<feature type="compositionally biased region" description="Polar residues" evidence="1">
    <location>
        <begin position="447"/>
        <end position="469"/>
    </location>
</feature>
<dbReference type="EMBL" id="AWOR01000037">
    <property type="protein sequence ID" value="KGH30866.1"/>
    <property type="molecule type" value="Genomic_DNA"/>
</dbReference>
<dbReference type="InterPro" id="IPR011119">
    <property type="entry name" value="Unchr_helicase_relaxase_TraI"/>
</dbReference>
<dbReference type="AlphaFoldDB" id="A0A096FKH5"/>
<feature type="region of interest" description="Disordered" evidence="1">
    <location>
        <begin position="401"/>
        <end position="481"/>
    </location>
</feature>
<dbReference type="Gene3D" id="1.10.3210.40">
    <property type="match status" value="1"/>
</dbReference>